<sequence length="258" mass="28845">MWRLSDADMFLLWKEVERRHGPRASARVEAMLVGMTGRGEPAAAPGQHVADFVFPGLPTRPWYEAEEFAWVPALEQRASQIHRAFRSVRAGGAGVEHYLPRDQGPTRTTAAGLAPPEEGWRAYFFVRDGSVRAEACRRCPEVAAALDATPLGLGDAMFSILAGRSEIPPHCGLNNLCLTCHLALEVPDACGLEAEDEARAWQAGRCLIFDDTFRHRAWNASDHERVVLLFDFWHPALTAVEREVLRWLIPRIRRCQPG</sequence>
<comment type="similarity">
    <text evidence="1">Belongs to the aspartyl/asparaginyl beta-hydroxylase family.</text>
</comment>
<dbReference type="EMBL" id="CP114040">
    <property type="protein sequence ID" value="WAS95651.1"/>
    <property type="molecule type" value="Genomic_DNA"/>
</dbReference>
<dbReference type="Proteomes" id="UP001164459">
    <property type="component" value="Chromosome"/>
</dbReference>
<feature type="domain" description="Aspartyl/asparaginy/proline hydroxylase" evidence="4">
    <location>
        <begin position="112"/>
        <end position="235"/>
    </location>
</feature>
<keyword evidence="3" id="KW-0560">Oxidoreductase</keyword>
<proteinExistence type="inferred from homology"/>
<evidence type="ECO:0000256" key="3">
    <source>
        <dbReference type="ARBA" id="ARBA00023002"/>
    </source>
</evidence>
<evidence type="ECO:0000259" key="4">
    <source>
        <dbReference type="Pfam" id="PF05118"/>
    </source>
</evidence>
<evidence type="ECO:0000256" key="1">
    <source>
        <dbReference type="ARBA" id="ARBA00007730"/>
    </source>
</evidence>
<dbReference type="PANTHER" id="PTHR46332">
    <property type="entry name" value="ASPARTATE BETA-HYDROXYLASE DOMAIN-CONTAINING PROTEIN 2"/>
    <property type="match status" value="1"/>
</dbReference>
<reference evidence="5" key="1">
    <citation type="submission" date="2022-11" db="EMBL/GenBank/DDBJ databases">
        <title>Minimal conservation of predation-associated metabolite biosynthetic gene clusters underscores biosynthetic potential of Myxococcota including descriptions for ten novel species: Archangium lansinium sp. nov., Myxococcus landrumus sp. nov., Nannocystis bai.</title>
        <authorList>
            <person name="Ahearne A."/>
            <person name="Stevens C."/>
            <person name="Dowd S."/>
        </authorList>
    </citation>
    <scope>NUCLEOTIDE SEQUENCE</scope>
    <source>
        <strain evidence="5">Fl3</strain>
    </source>
</reference>
<organism evidence="5 6">
    <name type="scientific">Nannocystis punicea</name>
    <dbReference type="NCBI Taxonomy" id="2995304"/>
    <lineage>
        <taxon>Bacteria</taxon>
        <taxon>Pseudomonadati</taxon>
        <taxon>Myxococcota</taxon>
        <taxon>Polyangia</taxon>
        <taxon>Nannocystales</taxon>
        <taxon>Nannocystaceae</taxon>
        <taxon>Nannocystis</taxon>
    </lineage>
</organism>
<dbReference type="RefSeq" id="WP_269037997.1">
    <property type="nucleotide sequence ID" value="NZ_CP114040.1"/>
</dbReference>
<dbReference type="PANTHER" id="PTHR46332:SF5">
    <property type="entry name" value="ASPARTATE BETA-HYDROXYLASE DOMAIN CONTAINING 2"/>
    <property type="match status" value="1"/>
</dbReference>
<gene>
    <name evidence="5" type="ORF">O0S08_05770</name>
</gene>
<keyword evidence="6" id="KW-1185">Reference proteome</keyword>
<dbReference type="InterPro" id="IPR051821">
    <property type="entry name" value="Asp/Asn_beta-hydroxylase"/>
</dbReference>
<dbReference type="Pfam" id="PF05118">
    <property type="entry name" value="Asp_Arg_Hydrox"/>
    <property type="match status" value="1"/>
</dbReference>
<name>A0ABY7H8Q9_9BACT</name>
<evidence type="ECO:0000256" key="2">
    <source>
        <dbReference type="ARBA" id="ARBA00022964"/>
    </source>
</evidence>
<evidence type="ECO:0000313" key="6">
    <source>
        <dbReference type="Proteomes" id="UP001164459"/>
    </source>
</evidence>
<dbReference type="InterPro" id="IPR007803">
    <property type="entry name" value="Asp/Arg/Pro-Hydrxlase"/>
</dbReference>
<accession>A0ABY7H8Q9</accession>
<keyword evidence="2" id="KW-0223">Dioxygenase</keyword>
<evidence type="ECO:0000313" key="5">
    <source>
        <dbReference type="EMBL" id="WAS95651.1"/>
    </source>
</evidence>
<dbReference type="Gene3D" id="2.60.120.330">
    <property type="entry name" value="B-lactam Antibiotic, Isopenicillin N Synthase, Chain"/>
    <property type="match status" value="1"/>
</dbReference>
<dbReference type="SUPFAM" id="SSF51197">
    <property type="entry name" value="Clavaminate synthase-like"/>
    <property type="match status" value="1"/>
</dbReference>
<dbReference type="InterPro" id="IPR027443">
    <property type="entry name" value="IPNS-like_sf"/>
</dbReference>
<protein>
    <submittedName>
        <fullName evidence="5">Aspartyl/asparaginyl beta-hydroxylase domain-containing protein</fullName>
    </submittedName>
</protein>